<comment type="caution">
    <text evidence="2">The sequence shown here is derived from an EMBL/GenBank/DDBJ whole genome shotgun (WGS) entry which is preliminary data.</text>
</comment>
<feature type="domain" description="Retrovirus-related Pol polyprotein from transposon TNT 1-94-like beta-barrel" evidence="1">
    <location>
        <begin position="131"/>
        <end position="207"/>
    </location>
</feature>
<feature type="non-terminal residue" evidence="2">
    <location>
        <position position="1"/>
    </location>
</feature>
<dbReference type="OrthoDB" id="1932348at2759"/>
<reference evidence="2" key="1">
    <citation type="submission" date="2018-05" db="EMBL/GenBank/DDBJ databases">
        <title>Draft genome of Mucuna pruriens seed.</title>
        <authorList>
            <person name="Nnadi N.E."/>
            <person name="Vos R."/>
            <person name="Hasami M.H."/>
            <person name="Devisetty U.K."/>
            <person name="Aguiy J.C."/>
        </authorList>
    </citation>
    <scope>NUCLEOTIDE SEQUENCE [LARGE SCALE GENOMIC DNA]</scope>
    <source>
        <strain evidence="2">JCA_2017</strain>
    </source>
</reference>
<evidence type="ECO:0000313" key="3">
    <source>
        <dbReference type="Proteomes" id="UP000257109"/>
    </source>
</evidence>
<gene>
    <name evidence="2" type="ORF">CR513_03602</name>
</gene>
<name>A0A371I9G9_MUCPR</name>
<keyword evidence="3" id="KW-1185">Reference proteome</keyword>
<dbReference type="InterPro" id="IPR054722">
    <property type="entry name" value="PolX-like_BBD"/>
</dbReference>
<accession>A0A371I9G9</accession>
<evidence type="ECO:0000313" key="2">
    <source>
        <dbReference type="EMBL" id="RDY11697.1"/>
    </source>
</evidence>
<dbReference type="AlphaFoldDB" id="A0A371I9G9"/>
<organism evidence="2 3">
    <name type="scientific">Mucuna pruriens</name>
    <name type="common">Velvet bean</name>
    <name type="synonym">Dolichos pruriens</name>
    <dbReference type="NCBI Taxonomy" id="157652"/>
    <lineage>
        <taxon>Eukaryota</taxon>
        <taxon>Viridiplantae</taxon>
        <taxon>Streptophyta</taxon>
        <taxon>Embryophyta</taxon>
        <taxon>Tracheophyta</taxon>
        <taxon>Spermatophyta</taxon>
        <taxon>Magnoliopsida</taxon>
        <taxon>eudicotyledons</taxon>
        <taxon>Gunneridae</taxon>
        <taxon>Pentapetalae</taxon>
        <taxon>rosids</taxon>
        <taxon>fabids</taxon>
        <taxon>Fabales</taxon>
        <taxon>Fabaceae</taxon>
        <taxon>Papilionoideae</taxon>
        <taxon>50 kb inversion clade</taxon>
        <taxon>NPAAA clade</taxon>
        <taxon>indigoferoid/millettioid clade</taxon>
        <taxon>Phaseoleae</taxon>
        <taxon>Mucuna</taxon>
    </lineage>
</organism>
<sequence length="266" mass="30942">MEDLDGGTTRRSSPKRPKIIVKLCVMSIRCLDISNMSVQTFKRRRRKRISSLRRRKVSYQHGRTLICFLLKKKIKKPTFSSWFIQLLKTKMMKRYPYENFSIGYDKKKDLEKDKSTFDCLNYGIGNTPQSWYLDNCCSQHMMGERSMLQDLRPKFEGWAIFEVNKKGRIASIGKIGKHNFPSINNVLYVEGLKHNLLSISQLCDCGYDVPLIKENNTLHKINLIELTNQNKLGHASKRLILKLNKHHLVGGISKLVFKSNLLCDRC</sequence>
<dbReference type="Pfam" id="PF22936">
    <property type="entry name" value="Pol_BBD"/>
    <property type="match status" value="1"/>
</dbReference>
<proteinExistence type="predicted"/>
<dbReference type="EMBL" id="QJKJ01000596">
    <property type="protein sequence ID" value="RDY11697.1"/>
    <property type="molecule type" value="Genomic_DNA"/>
</dbReference>
<protein>
    <recommendedName>
        <fullName evidence="1">Retrovirus-related Pol polyprotein from transposon TNT 1-94-like beta-barrel domain-containing protein</fullName>
    </recommendedName>
</protein>
<dbReference type="Proteomes" id="UP000257109">
    <property type="component" value="Unassembled WGS sequence"/>
</dbReference>
<evidence type="ECO:0000259" key="1">
    <source>
        <dbReference type="Pfam" id="PF22936"/>
    </source>
</evidence>